<dbReference type="Pfam" id="PF00091">
    <property type="entry name" value="Tubulin"/>
    <property type="match status" value="1"/>
</dbReference>
<dbReference type="Proteomes" id="UP000784294">
    <property type="component" value="Unassembled WGS sequence"/>
</dbReference>
<sequence length="357" mass="39941">EIRSGAYRQLFHPSQLISGKEDAANNYSRGYYTVGKEMVRLALDQVRQVAEACSMPQGFILFHSIGGGTGAGFGSLLINQMTQDYRKRTKIELVVYPAPRLATSVVEPYNAVLGTHACIEDSEVVFLMDNEAVWDIARRNLNLRRPTYTNVNRILAQVISSLTASLRFHGSLNGDLTEFQTNLVPYPRIHFPLITYSPIVSAEKAYHEQNSVAQITRACFEPANSFVKVDPRQGNYMAVCMLYRGDVDPSNANQAINGIKSARSIRFVDWCPTGFKVDINSQPITVVPGGDLAKVLRTCAMLANTTAISAAFARLDRKFDLMFQKRAFVHWFVSEGMEEGEFIEARMDLAALERDYE</sequence>
<evidence type="ECO:0000313" key="14">
    <source>
        <dbReference type="Proteomes" id="UP000784294"/>
    </source>
</evidence>
<dbReference type="InterPro" id="IPR023123">
    <property type="entry name" value="Tubulin_C"/>
</dbReference>
<dbReference type="SUPFAM" id="SSF55307">
    <property type="entry name" value="Tubulin C-terminal domain-like"/>
    <property type="match status" value="1"/>
</dbReference>
<comment type="cofactor">
    <cofactor evidence="1">
        <name>Mg(2+)</name>
        <dbReference type="ChEBI" id="CHEBI:18420"/>
    </cofactor>
</comment>
<dbReference type="FunFam" id="3.30.1330.20:FF:000001">
    <property type="entry name" value="Tubulin alpha chain"/>
    <property type="match status" value="1"/>
</dbReference>
<evidence type="ECO:0000256" key="4">
    <source>
        <dbReference type="ARBA" id="ARBA00022701"/>
    </source>
</evidence>
<evidence type="ECO:0000259" key="12">
    <source>
        <dbReference type="SMART" id="SM00865"/>
    </source>
</evidence>
<accession>A0A3S5AWV2</accession>
<evidence type="ECO:0000256" key="3">
    <source>
        <dbReference type="ARBA" id="ARBA00011747"/>
    </source>
</evidence>
<dbReference type="GO" id="GO:0016787">
    <property type="term" value="F:hydrolase activity"/>
    <property type="evidence" value="ECO:0007669"/>
    <property type="project" value="UniProtKB-KW"/>
</dbReference>
<protein>
    <recommendedName>
        <fullName evidence="10">Tubulin alpha chain</fullName>
    </recommendedName>
</protein>
<dbReference type="Gene3D" id="1.10.287.600">
    <property type="entry name" value="Helix hairpin bin"/>
    <property type="match status" value="1"/>
</dbReference>
<dbReference type="FunFam" id="1.10.287.600:FF:000001">
    <property type="entry name" value="Tubulin alpha chain"/>
    <property type="match status" value="1"/>
</dbReference>
<dbReference type="CDD" id="cd02186">
    <property type="entry name" value="alpha_tubulin"/>
    <property type="match status" value="1"/>
</dbReference>
<dbReference type="Gene3D" id="3.40.50.1440">
    <property type="entry name" value="Tubulin/FtsZ, GTPase domain"/>
    <property type="match status" value="1"/>
</dbReference>
<evidence type="ECO:0000256" key="2">
    <source>
        <dbReference type="ARBA" id="ARBA00009636"/>
    </source>
</evidence>
<feature type="non-terminal residue" evidence="13">
    <location>
        <position position="357"/>
    </location>
</feature>
<evidence type="ECO:0000256" key="7">
    <source>
        <dbReference type="ARBA" id="ARBA00023134"/>
    </source>
</evidence>
<dbReference type="AlphaFoldDB" id="A0A3S5AWV2"/>
<dbReference type="OrthoDB" id="6223676at2759"/>
<name>A0A3S5AWV2_9PLAT</name>
<dbReference type="InterPro" id="IPR002452">
    <property type="entry name" value="Alpha_tubulin"/>
</dbReference>
<evidence type="ECO:0000256" key="9">
    <source>
        <dbReference type="ARBA" id="ARBA00049117"/>
    </source>
</evidence>
<comment type="subunit">
    <text evidence="3 10">Dimer of alpha and beta chains. A typical microtubule is a hollow water-filled tube with an outer diameter of 25 nm and an inner diameter of 15 nM. Alpha-beta heterodimers associate head-to-tail to form protofilaments running lengthwise along the microtubule wall with the beta-tubulin subunit facing the microtubule plus end conferring a structural polarity. Microtubules usually have 13 protofilaments but different protofilament numbers can be found in some organisms and specialized cells.</text>
</comment>
<organism evidence="13 14">
    <name type="scientific">Protopolystoma xenopodis</name>
    <dbReference type="NCBI Taxonomy" id="117903"/>
    <lineage>
        <taxon>Eukaryota</taxon>
        <taxon>Metazoa</taxon>
        <taxon>Spiralia</taxon>
        <taxon>Lophotrochozoa</taxon>
        <taxon>Platyhelminthes</taxon>
        <taxon>Monogenea</taxon>
        <taxon>Polyopisthocotylea</taxon>
        <taxon>Polystomatidea</taxon>
        <taxon>Polystomatidae</taxon>
        <taxon>Protopolystoma</taxon>
    </lineage>
</organism>
<evidence type="ECO:0000313" key="13">
    <source>
        <dbReference type="EMBL" id="VEL30626.1"/>
    </source>
</evidence>
<dbReference type="PRINTS" id="PR01162">
    <property type="entry name" value="ALPHATUBULIN"/>
</dbReference>
<dbReference type="PANTHER" id="PTHR11588">
    <property type="entry name" value="TUBULIN"/>
    <property type="match status" value="1"/>
</dbReference>
<keyword evidence="14" id="KW-1185">Reference proteome</keyword>
<dbReference type="Gene3D" id="3.30.1330.20">
    <property type="entry name" value="Tubulin/FtsZ, C-terminal domain"/>
    <property type="match status" value="1"/>
</dbReference>
<dbReference type="PROSITE" id="PS00227">
    <property type="entry name" value="TUBULIN"/>
    <property type="match status" value="1"/>
</dbReference>
<comment type="function">
    <text evidence="8 10">Tubulin is the major constituent of microtubules, a cylinder consisting of laterally associated linear protofilaments composed of alpha- and beta-tubulin heterodimers. Microtubules grow by the addition of GTP-tubulin dimers to the microtubule end, where a stabilizing cap forms. Below the cap, tubulin dimers are in GDP-bound state, owing to GTPase activity of alpha-tubulin.</text>
</comment>
<keyword evidence="6" id="KW-0378">Hydrolase</keyword>
<comment type="caution">
    <text evidence="13">The sequence shown here is derived from an EMBL/GenBank/DDBJ whole genome shotgun (WGS) entry which is preliminary data.</text>
</comment>
<dbReference type="GO" id="GO:0005525">
    <property type="term" value="F:GTP binding"/>
    <property type="evidence" value="ECO:0007669"/>
    <property type="project" value="UniProtKB-UniRule"/>
</dbReference>
<dbReference type="GO" id="GO:0005874">
    <property type="term" value="C:microtubule"/>
    <property type="evidence" value="ECO:0007669"/>
    <property type="project" value="UniProtKB-KW"/>
</dbReference>
<dbReference type="GO" id="GO:0005200">
    <property type="term" value="F:structural constituent of cytoskeleton"/>
    <property type="evidence" value="ECO:0007669"/>
    <property type="project" value="InterPro"/>
</dbReference>
<feature type="domain" description="Tubulin/FtsZ GTPase" evidence="11">
    <location>
        <begin position="1"/>
        <end position="170"/>
    </location>
</feature>
<dbReference type="InterPro" id="IPR036525">
    <property type="entry name" value="Tubulin/FtsZ_GTPase_sf"/>
</dbReference>
<keyword evidence="7 10" id="KW-0342">GTP-binding</keyword>
<dbReference type="SUPFAM" id="SSF52490">
    <property type="entry name" value="Tubulin nucleotide-binding domain-like"/>
    <property type="match status" value="1"/>
</dbReference>
<evidence type="ECO:0000256" key="1">
    <source>
        <dbReference type="ARBA" id="ARBA00001946"/>
    </source>
</evidence>
<comment type="similarity">
    <text evidence="2 10">Belongs to the tubulin family.</text>
</comment>
<dbReference type="InterPro" id="IPR008280">
    <property type="entry name" value="Tub_FtsZ_C"/>
</dbReference>
<evidence type="ECO:0000256" key="5">
    <source>
        <dbReference type="ARBA" id="ARBA00022741"/>
    </source>
</evidence>
<evidence type="ECO:0000256" key="6">
    <source>
        <dbReference type="ARBA" id="ARBA00022801"/>
    </source>
</evidence>
<evidence type="ECO:0000256" key="8">
    <source>
        <dbReference type="ARBA" id="ARBA00034296"/>
    </source>
</evidence>
<dbReference type="PRINTS" id="PR01161">
    <property type="entry name" value="TUBULIN"/>
</dbReference>
<evidence type="ECO:0000256" key="10">
    <source>
        <dbReference type="RuleBase" id="RU000352"/>
    </source>
</evidence>
<dbReference type="SMART" id="SM00864">
    <property type="entry name" value="Tubulin"/>
    <property type="match status" value="1"/>
</dbReference>
<gene>
    <name evidence="13" type="ORF">PXEA_LOCUS24066</name>
</gene>
<dbReference type="SMR" id="A0A3S5AWV2"/>
<feature type="non-terminal residue" evidence="13">
    <location>
        <position position="1"/>
    </location>
</feature>
<dbReference type="InterPro" id="IPR017975">
    <property type="entry name" value="Tubulin_CS"/>
</dbReference>
<keyword evidence="5 10" id="KW-0547">Nucleotide-binding</keyword>
<reference evidence="13" key="1">
    <citation type="submission" date="2018-11" db="EMBL/GenBank/DDBJ databases">
        <authorList>
            <consortium name="Pathogen Informatics"/>
        </authorList>
    </citation>
    <scope>NUCLEOTIDE SEQUENCE</scope>
</reference>
<keyword evidence="4 10" id="KW-0493">Microtubule</keyword>
<dbReference type="InterPro" id="IPR018316">
    <property type="entry name" value="Tubulin/FtsZ_2-layer-sand-dom"/>
</dbReference>
<dbReference type="EMBL" id="CAAALY010113870">
    <property type="protein sequence ID" value="VEL30626.1"/>
    <property type="molecule type" value="Genomic_DNA"/>
</dbReference>
<dbReference type="InterPro" id="IPR000217">
    <property type="entry name" value="Tubulin"/>
</dbReference>
<evidence type="ECO:0000259" key="11">
    <source>
        <dbReference type="SMART" id="SM00864"/>
    </source>
</evidence>
<dbReference type="Pfam" id="PF03953">
    <property type="entry name" value="Tubulin_C"/>
    <property type="match status" value="1"/>
</dbReference>
<dbReference type="InterPro" id="IPR037103">
    <property type="entry name" value="Tubulin/FtsZ-like_C"/>
</dbReference>
<proteinExistence type="inferred from homology"/>
<dbReference type="GO" id="GO:0007017">
    <property type="term" value="P:microtubule-based process"/>
    <property type="evidence" value="ECO:0007669"/>
    <property type="project" value="InterPro"/>
</dbReference>
<dbReference type="InterPro" id="IPR003008">
    <property type="entry name" value="Tubulin_FtsZ_GTPase"/>
</dbReference>
<comment type="catalytic activity">
    <reaction evidence="9">
        <text>GTP + H2O = GDP + phosphate + H(+)</text>
        <dbReference type="Rhea" id="RHEA:19669"/>
        <dbReference type="ChEBI" id="CHEBI:15377"/>
        <dbReference type="ChEBI" id="CHEBI:15378"/>
        <dbReference type="ChEBI" id="CHEBI:37565"/>
        <dbReference type="ChEBI" id="CHEBI:43474"/>
        <dbReference type="ChEBI" id="CHEBI:58189"/>
    </reaction>
    <physiologicalReaction direction="left-to-right" evidence="9">
        <dbReference type="Rhea" id="RHEA:19670"/>
    </physiologicalReaction>
</comment>
<dbReference type="SMART" id="SM00865">
    <property type="entry name" value="Tubulin_C"/>
    <property type="match status" value="1"/>
</dbReference>
<feature type="domain" description="Tubulin/FtsZ 2-layer sandwich" evidence="12">
    <location>
        <begin position="172"/>
        <end position="317"/>
    </location>
</feature>